<dbReference type="HOGENOM" id="CLU_386704_0_0_0"/>
<feature type="transmembrane region" description="Helical" evidence="6">
    <location>
        <begin position="127"/>
        <end position="152"/>
    </location>
</feature>
<feature type="transmembrane region" description="Helical" evidence="6">
    <location>
        <begin position="498"/>
        <end position="520"/>
    </location>
</feature>
<comment type="subcellular location">
    <subcellularLocation>
        <location evidence="1">Cell membrane</location>
        <topology evidence="1">Multi-pass membrane protein</topology>
    </subcellularLocation>
</comment>
<feature type="transmembrane region" description="Helical" evidence="6">
    <location>
        <begin position="253"/>
        <end position="271"/>
    </location>
</feature>
<evidence type="ECO:0000313" key="7">
    <source>
        <dbReference type="EMBL" id="GAK57667.1"/>
    </source>
</evidence>
<keyword evidence="3 6" id="KW-0812">Transmembrane</keyword>
<keyword evidence="4 6" id="KW-1133">Transmembrane helix</keyword>
<dbReference type="Proteomes" id="UP000030661">
    <property type="component" value="Unassembled WGS sequence"/>
</dbReference>
<feature type="transmembrane region" description="Helical" evidence="6">
    <location>
        <begin position="423"/>
        <end position="439"/>
    </location>
</feature>
<organism evidence="7">
    <name type="scientific">Vecturithrix granuli</name>
    <dbReference type="NCBI Taxonomy" id="1499967"/>
    <lineage>
        <taxon>Bacteria</taxon>
        <taxon>Candidatus Moduliflexota</taxon>
        <taxon>Candidatus Vecturitrichia</taxon>
        <taxon>Candidatus Vecturitrichales</taxon>
        <taxon>Candidatus Vecturitrichaceae</taxon>
        <taxon>Candidatus Vecturithrix</taxon>
    </lineage>
</organism>
<evidence type="ECO:0000256" key="4">
    <source>
        <dbReference type="ARBA" id="ARBA00022989"/>
    </source>
</evidence>
<dbReference type="STRING" id="1499967.U27_04634"/>
<dbReference type="Pfam" id="PF02653">
    <property type="entry name" value="BPD_transp_2"/>
    <property type="match status" value="2"/>
</dbReference>
<feature type="transmembrane region" description="Helical" evidence="6">
    <location>
        <begin position="647"/>
        <end position="668"/>
    </location>
</feature>
<feature type="transmembrane region" description="Helical" evidence="6">
    <location>
        <begin position="622"/>
        <end position="640"/>
    </location>
</feature>
<evidence type="ECO:0000256" key="3">
    <source>
        <dbReference type="ARBA" id="ARBA00022692"/>
    </source>
</evidence>
<feature type="transmembrane region" description="Helical" evidence="6">
    <location>
        <begin position="310"/>
        <end position="329"/>
    </location>
</feature>
<proteinExistence type="predicted"/>
<feature type="transmembrane region" description="Helical" evidence="6">
    <location>
        <begin position="540"/>
        <end position="562"/>
    </location>
</feature>
<evidence type="ECO:0000256" key="5">
    <source>
        <dbReference type="ARBA" id="ARBA00023136"/>
    </source>
</evidence>
<dbReference type="EMBL" id="DF820466">
    <property type="protein sequence ID" value="GAK57667.1"/>
    <property type="molecule type" value="Genomic_DNA"/>
</dbReference>
<feature type="transmembrane region" description="Helical" evidence="6">
    <location>
        <begin position="470"/>
        <end position="491"/>
    </location>
</feature>
<keyword evidence="2" id="KW-1003">Cell membrane</keyword>
<dbReference type="InterPro" id="IPR001851">
    <property type="entry name" value="ABC_transp_permease"/>
</dbReference>
<dbReference type="eggNOG" id="COG1172">
    <property type="taxonomic scope" value="Bacteria"/>
</dbReference>
<dbReference type="AlphaFoldDB" id="A0A081BZB2"/>
<feature type="transmembrane region" description="Helical" evidence="6">
    <location>
        <begin position="172"/>
        <end position="190"/>
    </location>
</feature>
<keyword evidence="5 6" id="KW-0472">Membrane</keyword>
<feature type="transmembrane region" description="Helical" evidence="6">
    <location>
        <begin position="19"/>
        <end position="35"/>
    </location>
</feature>
<dbReference type="GO" id="GO:0022857">
    <property type="term" value="F:transmembrane transporter activity"/>
    <property type="evidence" value="ECO:0007669"/>
    <property type="project" value="InterPro"/>
</dbReference>
<feature type="transmembrane region" description="Helical" evidence="6">
    <location>
        <begin position="223"/>
        <end position="241"/>
    </location>
</feature>
<keyword evidence="8" id="KW-1185">Reference proteome</keyword>
<gene>
    <name evidence="7" type="ORF">U27_04634</name>
</gene>
<sequence length="714" mass="76760">MNERQKLSIFARILQHRELSVFAALILLWILGSILRPDFFPSKRNFLSLFQEMSQLGIIAVGMTFIIINADIDLSVGSVMGLATANFAVMTNFYHWNAWLVAVLVLIVGTVIGYINGLLATKGKLPAFIATLGMLFLARGLTLAISGGYQIAPLPPSSFFLFGAHNQALGGLNNQVLVLLAVVVIGSIVLRKTVFGYQVYSTGGNVQAAQFAGINTDQVRLRAFMIASFCASLAGLLNITFMKNFSPTTGNSFELDVIAAVVVGGTSIFGGRGSVIGTIIGAGILVSIRKILTIGIWLGGDRPWRLLQTANPIFIGIAILIAVLLDIWVREEEILKRLWAKLQGKHLPARPSKMAASETLGTSGYVVNLAPPKTAVGKFAESLLEYRESGGILLLVILILVGHSFRPDYFLSFDNFFNVLRDQIVEIGLITVGMTMVIINKDIDLSVGSVLSLGAAMWSVLVKGHGWNGWIAALLTVCVGVLIGTINGLLVTKGRLPAFIATLGMLHFCRGISATIAGGWQLTQFPKTSFFLIGSDNRALFGLPNQVFIFLVAVIIGGLVLWRGKYGYQVYSTGGNARAALLAGINTDWVRLRAFILCSTLAAIVGMISVTKIKSFAPQLGLGQELNVIAAVIVGGTSLLGGRGSIAGSIIGAFVLGYLNSIISTGILVEGQIRSIPQRWLQIVIGSVILGAVLFDIWIRNEKIIQRTWSKIRT</sequence>
<dbReference type="PANTHER" id="PTHR32196">
    <property type="entry name" value="ABC TRANSPORTER PERMEASE PROTEIN YPHD-RELATED-RELATED"/>
    <property type="match status" value="1"/>
</dbReference>
<dbReference type="CDD" id="cd06579">
    <property type="entry name" value="TM_PBP1_transp_AraH_like"/>
    <property type="match status" value="2"/>
</dbReference>
<evidence type="ECO:0000313" key="8">
    <source>
        <dbReference type="Proteomes" id="UP000030661"/>
    </source>
</evidence>
<feature type="transmembrane region" description="Helical" evidence="6">
    <location>
        <begin position="96"/>
        <end position="115"/>
    </location>
</feature>
<feature type="transmembrane region" description="Helical" evidence="6">
    <location>
        <begin position="392"/>
        <end position="411"/>
    </location>
</feature>
<feature type="transmembrane region" description="Helical" evidence="6">
    <location>
        <begin position="680"/>
        <end position="699"/>
    </location>
</feature>
<reference evidence="7" key="1">
    <citation type="journal article" date="2015" name="PeerJ">
        <title>First genomic representation of candidate bacterial phylum KSB3 points to enhanced environmental sensing as a trigger of wastewater bulking.</title>
        <authorList>
            <person name="Sekiguchi Y."/>
            <person name="Ohashi A."/>
            <person name="Parks D.H."/>
            <person name="Yamauchi T."/>
            <person name="Tyson G.W."/>
            <person name="Hugenholtz P."/>
        </authorList>
    </citation>
    <scope>NUCLEOTIDE SEQUENCE [LARGE SCALE GENOMIC DNA]</scope>
</reference>
<evidence type="ECO:0000256" key="6">
    <source>
        <dbReference type="SAM" id="Phobius"/>
    </source>
</evidence>
<dbReference type="PANTHER" id="PTHR32196:SF72">
    <property type="entry name" value="RIBOSE IMPORT PERMEASE PROTEIN RBSC"/>
    <property type="match status" value="1"/>
</dbReference>
<evidence type="ECO:0000256" key="2">
    <source>
        <dbReference type="ARBA" id="ARBA00022475"/>
    </source>
</evidence>
<feature type="transmembrane region" description="Helical" evidence="6">
    <location>
        <begin position="56"/>
        <end position="76"/>
    </location>
</feature>
<accession>A0A081BZB2</accession>
<protein>
    <submittedName>
        <fullName evidence="7">Permease protein of sugar ABC transporter</fullName>
    </submittedName>
</protein>
<dbReference type="GO" id="GO:0005886">
    <property type="term" value="C:plasma membrane"/>
    <property type="evidence" value="ECO:0007669"/>
    <property type="project" value="UniProtKB-SubCell"/>
</dbReference>
<feature type="transmembrane region" description="Helical" evidence="6">
    <location>
        <begin position="592"/>
        <end position="610"/>
    </location>
</feature>
<name>A0A081BZB2_VECG1</name>
<evidence type="ECO:0000256" key="1">
    <source>
        <dbReference type="ARBA" id="ARBA00004651"/>
    </source>
</evidence>